<feature type="transmembrane region" description="Helical" evidence="6">
    <location>
        <begin position="177"/>
        <end position="199"/>
    </location>
</feature>
<evidence type="ECO:0000313" key="10">
    <source>
        <dbReference type="Proteomes" id="UP000010716"/>
    </source>
</evidence>
<evidence type="ECO:0000256" key="1">
    <source>
        <dbReference type="ARBA" id="ARBA00004141"/>
    </source>
</evidence>
<dbReference type="Gene3D" id="1.10.3720.10">
    <property type="entry name" value="MetI-like"/>
    <property type="match status" value="1"/>
</dbReference>
<comment type="function">
    <text evidence="7">Part of the binding-protein-dependent transport system for phosphate; probably responsible for the translocation of the substrate across the membrane.</text>
</comment>
<dbReference type="SUPFAM" id="SSF161098">
    <property type="entry name" value="MetI-like"/>
    <property type="match status" value="1"/>
</dbReference>
<reference evidence="9 10" key="1">
    <citation type="journal article" date="2011" name="J. Bacteriol.">
        <title>Draft genome sequence of the thermoalkaliphilic Caldalkalibacillus thermarum strain TA2.A1.</title>
        <authorList>
            <person name="Kalamorz F."/>
            <person name="Keis S."/>
            <person name="McMillan D.G."/>
            <person name="Olsson K."/>
            <person name="Stanton J.A."/>
            <person name="Stockwell P."/>
            <person name="Black M.A."/>
            <person name="Klingeman D.M."/>
            <person name="Land M.L."/>
            <person name="Han C.S."/>
            <person name="Martin S.L."/>
            <person name="Becher S.A."/>
            <person name="Peddie C.J."/>
            <person name="Morgan H.W."/>
            <person name="Matthies D."/>
            <person name="Preiss L."/>
            <person name="Meier T."/>
            <person name="Brown S.D."/>
            <person name="Cook G.M."/>
        </authorList>
    </citation>
    <scope>NUCLEOTIDE SEQUENCE [LARGE SCALE GENOMIC DNA]</scope>
    <source>
        <strain evidence="9 10">TA2.A1</strain>
    </source>
</reference>
<comment type="similarity">
    <text evidence="7">Belongs to the binding-protein-dependent transport system permease family. CysTW subfamily.</text>
</comment>
<evidence type="ECO:0000256" key="5">
    <source>
        <dbReference type="ARBA" id="ARBA00023136"/>
    </source>
</evidence>
<dbReference type="GO" id="GO:0005315">
    <property type="term" value="F:phosphate transmembrane transporter activity"/>
    <property type="evidence" value="ECO:0007669"/>
    <property type="project" value="InterPro"/>
</dbReference>
<gene>
    <name evidence="9" type="ORF">CathTA2_1847</name>
</gene>
<keyword evidence="7" id="KW-1003">Cell membrane</keyword>
<dbReference type="Pfam" id="PF00528">
    <property type="entry name" value="BPD_transp_1"/>
    <property type="match status" value="1"/>
</dbReference>
<feature type="transmembrane region" description="Helical" evidence="6">
    <location>
        <begin position="225"/>
        <end position="246"/>
    </location>
</feature>
<dbReference type="GO" id="GO:0006817">
    <property type="term" value="P:phosphate ion transport"/>
    <property type="evidence" value="ECO:0007669"/>
    <property type="project" value="UniProtKB-KW"/>
</dbReference>
<dbReference type="AlphaFoldDB" id="F5L7P7"/>
<dbReference type="NCBIfam" id="TIGR02138">
    <property type="entry name" value="phosphate_pstC"/>
    <property type="match status" value="1"/>
</dbReference>
<feature type="domain" description="ABC transmembrane type-1" evidence="8">
    <location>
        <begin position="105"/>
        <end position="317"/>
    </location>
</feature>
<dbReference type="InterPro" id="IPR000515">
    <property type="entry name" value="MetI-like"/>
</dbReference>
<dbReference type="PROSITE" id="PS50928">
    <property type="entry name" value="ABC_TM1"/>
    <property type="match status" value="1"/>
</dbReference>
<keyword evidence="2 6" id="KW-0813">Transport</keyword>
<feature type="transmembrane region" description="Helical" evidence="6">
    <location>
        <begin position="49"/>
        <end position="69"/>
    </location>
</feature>
<dbReference type="PANTHER" id="PTHR42727:SF1">
    <property type="entry name" value="PHOSPHATE TRANSPORT SYSTEM PERMEASE"/>
    <property type="match status" value="1"/>
</dbReference>
<proteinExistence type="inferred from homology"/>
<dbReference type="CDD" id="cd06261">
    <property type="entry name" value="TM_PBP2"/>
    <property type="match status" value="1"/>
</dbReference>
<accession>F5L7P7</accession>
<keyword evidence="5 6" id="KW-0472">Membrane</keyword>
<sequence>MVSVRSELKAMSHSPNKKVISQSVREQIKANRSNSFKIGRVTEWVVPKLLFVCASLSILVTFGIIYTLLKETVTFFGQVSIIEFVTGTQWTPLFQPQRFGVLPLVAGSVLVALIASIVAIPIGLASAIFLSEYAPDRVRRVIKPILEVLAGVPTIVYGFFALSFVTPLLRVFIPDLGLFNALSAGIVVGIMIIPMVASLSEDAMTAVPRSIREGAYALGATRLEVALKVVVPAAFSGIIASFVLAISRAIGETMIVTIAAGAMPNFTFNPVEPVQTLTAYIVQVSLGDTPFGSIEYYTIYAVGMTLFVLTFVMNIIASWLSRRFKEDY</sequence>
<feature type="transmembrane region" description="Helical" evidence="6">
    <location>
        <begin position="145"/>
        <end position="165"/>
    </location>
</feature>
<dbReference type="Proteomes" id="UP000010716">
    <property type="component" value="Unassembled WGS sequence"/>
</dbReference>
<evidence type="ECO:0000313" key="9">
    <source>
        <dbReference type="EMBL" id="EGL82623.1"/>
    </source>
</evidence>
<dbReference type="EMBL" id="AFCE01000143">
    <property type="protein sequence ID" value="EGL82623.1"/>
    <property type="molecule type" value="Genomic_DNA"/>
</dbReference>
<name>F5L7P7_CALTT</name>
<keyword evidence="7" id="KW-0592">Phosphate transport</keyword>
<dbReference type="InterPro" id="IPR011864">
    <property type="entry name" value="Phosphate_PstC"/>
</dbReference>
<dbReference type="RefSeq" id="WP_007504992.1">
    <property type="nucleotide sequence ID" value="NZ_AFCE01000143.1"/>
</dbReference>
<dbReference type="GO" id="GO:0005886">
    <property type="term" value="C:plasma membrane"/>
    <property type="evidence" value="ECO:0007669"/>
    <property type="project" value="UniProtKB-SubCell"/>
</dbReference>
<feature type="transmembrane region" description="Helical" evidence="6">
    <location>
        <begin position="297"/>
        <end position="320"/>
    </location>
</feature>
<evidence type="ECO:0000256" key="2">
    <source>
        <dbReference type="ARBA" id="ARBA00022448"/>
    </source>
</evidence>
<dbReference type="PANTHER" id="PTHR42727">
    <property type="entry name" value="PHOSPHATE TRANSPORT SYSTEM PERMEASE PROTEIN"/>
    <property type="match status" value="1"/>
</dbReference>
<keyword evidence="3 6" id="KW-0812">Transmembrane</keyword>
<organism evidence="9 10">
    <name type="scientific">Caldalkalibacillus thermarum (strain TA2.A1)</name>
    <dbReference type="NCBI Taxonomy" id="986075"/>
    <lineage>
        <taxon>Bacteria</taxon>
        <taxon>Bacillati</taxon>
        <taxon>Bacillota</taxon>
        <taxon>Bacilli</taxon>
        <taxon>Bacillales</taxon>
        <taxon>Bacillaceae</taxon>
        <taxon>Caldalkalibacillus</taxon>
    </lineage>
</organism>
<evidence type="ECO:0000256" key="4">
    <source>
        <dbReference type="ARBA" id="ARBA00022989"/>
    </source>
</evidence>
<protein>
    <recommendedName>
        <fullName evidence="7">Phosphate transport system permease protein</fullName>
    </recommendedName>
</protein>
<comment type="caution">
    <text evidence="9">The sequence shown here is derived from an EMBL/GenBank/DDBJ whole genome shotgun (WGS) entry which is preliminary data.</text>
</comment>
<dbReference type="eggNOG" id="COG0573">
    <property type="taxonomic scope" value="Bacteria"/>
</dbReference>
<evidence type="ECO:0000256" key="7">
    <source>
        <dbReference type="RuleBase" id="RU363054"/>
    </source>
</evidence>
<comment type="subcellular location">
    <subcellularLocation>
        <location evidence="6">Cell membrane</location>
        <topology evidence="6">Multi-pass membrane protein</topology>
    </subcellularLocation>
    <subcellularLocation>
        <location evidence="1">Membrane</location>
        <topology evidence="1">Multi-pass membrane protein</topology>
    </subcellularLocation>
</comment>
<feature type="transmembrane region" description="Helical" evidence="6">
    <location>
        <begin position="100"/>
        <end position="133"/>
    </location>
</feature>
<keyword evidence="4 6" id="KW-1133">Transmembrane helix</keyword>
<dbReference type="InterPro" id="IPR035906">
    <property type="entry name" value="MetI-like_sf"/>
</dbReference>
<evidence type="ECO:0000256" key="6">
    <source>
        <dbReference type="RuleBase" id="RU363032"/>
    </source>
</evidence>
<evidence type="ECO:0000256" key="3">
    <source>
        <dbReference type="ARBA" id="ARBA00022692"/>
    </source>
</evidence>
<evidence type="ECO:0000259" key="8">
    <source>
        <dbReference type="PROSITE" id="PS50928"/>
    </source>
</evidence>